<sequence length="158" mass="17683">MVKKKLPQWARHTGRGNPSEEGHRQRREQRQSRPRPAGNLQESKSTMTSLINSLSVPVAPVRSSKTIPRRQIEHSTMLSAHAEPTATWVLSKTTAPFLTAKRLPSLGLAAVMRPRVSLTRTLACGVPRLRWLTNWSTLAFGTGLLPFYGKQPWPTSRP</sequence>
<keyword evidence="3" id="KW-1185">Reference proteome</keyword>
<dbReference type="EMBL" id="MCFL01000091">
    <property type="protein sequence ID" value="ORZ30293.1"/>
    <property type="molecule type" value="Genomic_DNA"/>
</dbReference>
<protein>
    <submittedName>
        <fullName evidence="2">Uncharacterized protein</fullName>
    </submittedName>
</protein>
<gene>
    <name evidence="2" type="ORF">BCR44DRAFT_1445387</name>
</gene>
<comment type="caution">
    <text evidence="2">The sequence shown here is derived from an EMBL/GenBank/DDBJ whole genome shotgun (WGS) entry which is preliminary data.</text>
</comment>
<reference evidence="2 3" key="1">
    <citation type="submission" date="2016-07" db="EMBL/GenBank/DDBJ databases">
        <title>Pervasive Adenine N6-methylation of Active Genes in Fungi.</title>
        <authorList>
            <consortium name="DOE Joint Genome Institute"/>
            <person name="Mondo S.J."/>
            <person name="Dannebaum R.O."/>
            <person name="Kuo R.C."/>
            <person name="Labutti K."/>
            <person name="Haridas S."/>
            <person name="Kuo A."/>
            <person name="Salamov A."/>
            <person name="Ahrendt S.R."/>
            <person name="Lipzen A."/>
            <person name="Sullivan W."/>
            <person name="Andreopoulos W.B."/>
            <person name="Clum A."/>
            <person name="Lindquist E."/>
            <person name="Daum C."/>
            <person name="Ramamoorthy G.K."/>
            <person name="Gryganskyi A."/>
            <person name="Culley D."/>
            <person name="Magnuson J.K."/>
            <person name="James T.Y."/>
            <person name="O'Malley M.A."/>
            <person name="Stajich J.E."/>
            <person name="Spatafora J.W."/>
            <person name="Visel A."/>
            <person name="Grigoriev I.V."/>
        </authorList>
    </citation>
    <scope>NUCLEOTIDE SEQUENCE [LARGE SCALE GENOMIC DNA]</scope>
    <source>
        <strain evidence="2 3">PL171</strain>
    </source>
</reference>
<name>A0A1Y2H9B9_9FUNG</name>
<accession>A0A1Y2H9B9</accession>
<dbReference type="AlphaFoldDB" id="A0A1Y2H9B9"/>
<evidence type="ECO:0000256" key="1">
    <source>
        <dbReference type="SAM" id="MobiDB-lite"/>
    </source>
</evidence>
<proteinExistence type="predicted"/>
<feature type="non-terminal residue" evidence="2">
    <location>
        <position position="158"/>
    </location>
</feature>
<evidence type="ECO:0000313" key="3">
    <source>
        <dbReference type="Proteomes" id="UP000193411"/>
    </source>
</evidence>
<evidence type="ECO:0000313" key="2">
    <source>
        <dbReference type="EMBL" id="ORZ30293.1"/>
    </source>
</evidence>
<feature type="region of interest" description="Disordered" evidence="1">
    <location>
        <begin position="1"/>
        <end position="46"/>
    </location>
</feature>
<dbReference type="Proteomes" id="UP000193411">
    <property type="component" value="Unassembled WGS sequence"/>
</dbReference>
<organism evidence="2 3">
    <name type="scientific">Catenaria anguillulae PL171</name>
    <dbReference type="NCBI Taxonomy" id="765915"/>
    <lineage>
        <taxon>Eukaryota</taxon>
        <taxon>Fungi</taxon>
        <taxon>Fungi incertae sedis</taxon>
        <taxon>Blastocladiomycota</taxon>
        <taxon>Blastocladiomycetes</taxon>
        <taxon>Blastocladiales</taxon>
        <taxon>Catenariaceae</taxon>
        <taxon>Catenaria</taxon>
    </lineage>
</organism>
<feature type="compositionally biased region" description="Basic and acidic residues" evidence="1">
    <location>
        <begin position="18"/>
        <end position="31"/>
    </location>
</feature>